<dbReference type="Proteomes" id="UP000070168">
    <property type="component" value="Unassembled WGS sequence"/>
</dbReference>
<feature type="compositionally biased region" description="Acidic residues" evidence="1">
    <location>
        <begin position="38"/>
        <end position="54"/>
    </location>
</feature>
<dbReference type="STRING" id="5078.A0A135LND7"/>
<name>A0A135LND7_PENPA</name>
<feature type="region of interest" description="Disordered" evidence="1">
    <location>
        <begin position="29"/>
        <end position="68"/>
    </location>
</feature>
<dbReference type="GeneID" id="63709982"/>
<evidence type="ECO:0000313" key="2">
    <source>
        <dbReference type="EMBL" id="KXG50477.1"/>
    </source>
</evidence>
<accession>A0A135LND7</accession>
<keyword evidence="3" id="KW-1185">Reference proteome</keyword>
<dbReference type="EMBL" id="LHQR01000047">
    <property type="protein sequence ID" value="KXG50477.1"/>
    <property type="molecule type" value="Genomic_DNA"/>
</dbReference>
<organism evidence="2 3">
    <name type="scientific">Penicillium patulum</name>
    <name type="common">Penicillium griseofulvum</name>
    <dbReference type="NCBI Taxonomy" id="5078"/>
    <lineage>
        <taxon>Eukaryota</taxon>
        <taxon>Fungi</taxon>
        <taxon>Dikarya</taxon>
        <taxon>Ascomycota</taxon>
        <taxon>Pezizomycotina</taxon>
        <taxon>Eurotiomycetes</taxon>
        <taxon>Eurotiomycetidae</taxon>
        <taxon>Eurotiales</taxon>
        <taxon>Aspergillaceae</taxon>
        <taxon>Penicillium</taxon>
    </lineage>
</organism>
<sequence length="217" mass="24299">MDRKMLVTRGYISELQQKAACVENQDGLFSSSGNHFEPEEDTPENETFDQSDDPADFHEAQNPESGLVNPLATGEAAFMSSGNGRMFYLGTSSNWSFTRRVLSITHQHVYKESLPTETLIFEGAACDLSEDERTDLILEDPIVPSLDHALHLINTVNFRCGQLYHLFDEEEFMGSLHDFYSGASFEQKEVKGSPQGLSTLPKPCSFFPTTIDCTLLR</sequence>
<proteinExistence type="predicted"/>
<dbReference type="OrthoDB" id="3548654at2759"/>
<protein>
    <submittedName>
        <fullName evidence="2">Uncharacterized protein</fullName>
    </submittedName>
</protein>
<reference evidence="2 3" key="1">
    <citation type="journal article" date="2016" name="BMC Genomics">
        <title>Genome sequencing and secondary metabolism of the postharvest pathogen Penicillium griseofulvum.</title>
        <authorList>
            <person name="Banani H."/>
            <person name="Marcet-Houben M."/>
            <person name="Ballester A.R."/>
            <person name="Abbruscato P."/>
            <person name="Gonzalez-Candelas L."/>
            <person name="Gabaldon T."/>
            <person name="Spadaro D."/>
        </authorList>
    </citation>
    <scope>NUCLEOTIDE SEQUENCE [LARGE SCALE GENOMIC DNA]</scope>
    <source>
        <strain evidence="2 3">PG3</strain>
    </source>
</reference>
<comment type="caution">
    <text evidence="2">The sequence shown here is derived from an EMBL/GenBank/DDBJ whole genome shotgun (WGS) entry which is preliminary data.</text>
</comment>
<evidence type="ECO:0000313" key="3">
    <source>
        <dbReference type="Proteomes" id="UP000070168"/>
    </source>
</evidence>
<gene>
    <name evidence="2" type="ORF">PGRI_069680</name>
</gene>
<dbReference type="RefSeq" id="XP_040649013.1">
    <property type="nucleotide sequence ID" value="XM_040794682.1"/>
</dbReference>
<dbReference type="AlphaFoldDB" id="A0A135LND7"/>
<evidence type="ECO:0000256" key="1">
    <source>
        <dbReference type="SAM" id="MobiDB-lite"/>
    </source>
</evidence>